<evidence type="ECO:0000313" key="2">
    <source>
        <dbReference type="Proteomes" id="UP000681317"/>
    </source>
</evidence>
<gene>
    <name evidence="1" type="ORF">LYSCAS_16350</name>
</gene>
<keyword evidence="2" id="KW-1185">Reference proteome</keyword>
<protein>
    <recommendedName>
        <fullName evidence="3">Transcriptional regulator</fullName>
    </recommendedName>
</protein>
<organism evidence="1 2">
    <name type="scientific">Noviluteimonas caseinilytica</name>
    <dbReference type="NCBI Taxonomy" id="2675101"/>
    <lineage>
        <taxon>Bacteria</taxon>
        <taxon>Pseudomonadati</taxon>
        <taxon>Pseudomonadota</taxon>
        <taxon>Gammaproteobacteria</taxon>
        <taxon>Lysobacterales</taxon>
        <taxon>Lysobacteraceae</taxon>
        <taxon>Noviluteimonas</taxon>
    </lineage>
</organism>
<reference evidence="1 2" key="1">
    <citation type="submission" date="2021-03" db="EMBL/GenBank/DDBJ databases">
        <title>Complete Genome Sequences of Two Lysobacter Strains Isolated from Sea Water (Lysobacter caseinilyticus) and Soil (Lysobacter helvus) in South Korea.</title>
        <authorList>
            <person name="Watanabe Y."/>
            <person name="Arakawa K."/>
        </authorList>
    </citation>
    <scope>NUCLEOTIDE SEQUENCE [LARGE SCALE GENOMIC DNA]</scope>
    <source>
        <strain evidence="1 2">KVB24</strain>
    </source>
</reference>
<proteinExistence type="predicted"/>
<evidence type="ECO:0000313" key="1">
    <source>
        <dbReference type="EMBL" id="BCT92611.1"/>
    </source>
</evidence>
<sequence length="76" mass="8911">MPRHRNLLALASLLRIDPNVLQYGADKSTRVREPQGVFRIAAQDQHAMDAFFALHVRKRKLVRELIELLSDYEKKR</sequence>
<dbReference type="EMBL" id="AP024545">
    <property type="protein sequence ID" value="BCT92611.1"/>
    <property type="molecule type" value="Genomic_DNA"/>
</dbReference>
<dbReference type="Proteomes" id="UP000681317">
    <property type="component" value="Chromosome"/>
</dbReference>
<accession>A0ABM7Q5N7</accession>
<evidence type="ECO:0008006" key="3">
    <source>
        <dbReference type="Google" id="ProtNLM"/>
    </source>
</evidence>
<name>A0ABM7Q5N7_9GAMM</name>